<dbReference type="InterPro" id="IPR011009">
    <property type="entry name" value="Kinase-like_dom_sf"/>
</dbReference>
<dbReference type="PANTHER" id="PTHR21064:SF6">
    <property type="entry name" value="AMINOGLYCOSIDE PHOSPHOTRANSFERASE DOMAIN-CONTAINING PROTEIN"/>
    <property type="match status" value="1"/>
</dbReference>
<sequence>MEDRIVNILTNNYSLTIDKLIVLEGGYYPDETYLLITTNKIEYIIKYIVYCHSFEYLESILKFQNILQDLYEYPCAQIILSNNEQILLKDNNRLFFVQTFIQGIEPTKEILDKDDNYLYHMGYLLGQWRLASKNYLSNNNIKQEYEEFTNQWWEKQSIPTGDSFLLSNLFECKQNLINLNETFERGLIHNDFHTNNSIMRKKDKKIFIIDFVDACQSVFITDLATSLFHLLIDQQNGKHREKLFLDGYQQKVQLTIEEINILDILVRLKLTMSIIEDLHNSDDPNDSFIRSCLRLLHTLKNDSTLVKNLI</sequence>
<dbReference type="Pfam" id="PF01636">
    <property type="entry name" value="APH"/>
    <property type="match status" value="1"/>
</dbReference>
<evidence type="ECO:0000313" key="5">
    <source>
        <dbReference type="Proteomes" id="UP000663891"/>
    </source>
</evidence>
<dbReference type="Proteomes" id="UP000663881">
    <property type="component" value="Unassembled WGS sequence"/>
</dbReference>
<dbReference type="OrthoDB" id="9973935at2759"/>
<name>A0A814XRR6_9BILA</name>
<dbReference type="InterPro" id="IPR002575">
    <property type="entry name" value="Aminoglycoside_PTrfase"/>
</dbReference>
<evidence type="ECO:0000313" key="4">
    <source>
        <dbReference type="EMBL" id="CAF3662684.1"/>
    </source>
</evidence>
<feature type="domain" description="Aminoglycoside phosphotransferase" evidence="2">
    <location>
        <begin position="22"/>
        <end position="229"/>
    </location>
</feature>
<proteinExistence type="inferred from homology"/>
<accession>A0A814XRR6</accession>
<dbReference type="SUPFAM" id="SSF56112">
    <property type="entry name" value="Protein kinase-like (PK-like)"/>
    <property type="match status" value="1"/>
</dbReference>
<evidence type="ECO:0000259" key="2">
    <source>
        <dbReference type="Pfam" id="PF01636"/>
    </source>
</evidence>
<comment type="caution">
    <text evidence="3">The sequence shown here is derived from an EMBL/GenBank/DDBJ whole genome shotgun (WGS) entry which is preliminary data.</text>
</comment>
<dbReference type="InterPro" id="IPR050249">
    <property type="entry name" value="Pseudomonas-type_ThrB"/>
</dbReference>
<evidence type="ECO:0000313" key="3">
    <source>
        <dbReference type="EMBL" id="CAF1219535.1"/>
    </source>
</evidence>
<reference evidence="3" key="1">
    <citation type="submission" date="2021-02" db="EMBL/GenBank/DDBJ databases">
        <authorList>
            <person name="Nowell W R."/>
        </authorList>
    </citation>
    <scope>NUCLEOTIDE SEQUENCE</scope>
</reference>
<protein>
    <recommendedName>
        <fullName evidence="2">Aminoglycoside phosphotransferase domain-containing protein</fullName>
    </recommendedName>
</protein>
<organism evidence="3 5">
    <name type="scientific">Adineta steineri</name>
    <dbReference type="NCBI Taxonomy" id="433720"/>
    <lineage>
        <taxon>Eukaryota</taxon>
        <taxon>Metazoa</taxon>
        <taxon>Spiralia</taxon>
        <taxon>Gnathifera</taxon>
        <taxon>Rotifera</taxon>
        <taxon>Eurotatoria</taxon>
        <taxon>Bdelloidea</taxon>
        <taxon>Adinetida</taxon>
        <taxon>Adinetidae</taxon>
        <taxon>Adineta</taxon>
    </lineage>
</organism>
<gene>
    <name evidence="4" type="ORF">OKA104_LOCUS9880</name>
    <name evidence="3" type="ORF">VCS650_LOCUS26635</name>
</gene>
<dbReference type="GO" id="GO:0019202">
    <property type="term" value="F:amino acid kinase activity"/>
    <property type="evidence" value="ECO:0007669"/>
    <property type="project" value="TreeGrafter"/>
</dbReference>
<dbReference type="Proteomes" id="UP000663891">
    <property type="component" value="Unassembled WGS sequence"/>
</dbReference>
<comment type="similarity">
    <text evidence="1">Belongs to the pseudomonas-type ThrB family.</text>
</comment>
<dbReference type="AlphaFoldDB" id="A0A814XRR6"/>
<dbReference type="PANTHER" id="PTHR21064">
    <property type="entry name" value="AMINOGLYCOSIDE PHOSPHOTRANSFERASE DOMAIN-CONTAINING PROTEIN-RELATED"/>
    <property type="match status" value="1"/>
</dbReference>
<dbReference type="Gene3D" id="3.90.1200.10">
    <property type="match status" value="1"/>
</dbReference>
<dbReference type="EMBL" id="CAJNON010000361">
    <property type="protein sequence ID" value="CAF1219535.1"/>
    <property type="molecule type" value="Genomic_DNA"/>
</dbReference>
<evidence type="ECO:0000256" key="1">
    <source>
        <dbReference type="ARBA" id="ARBA00038240"/>
    </source>
</evidence>
<dbReference type="Gene3D" id="3.30.200.20">
    <property type="entry name" value="Phosphorylase Kinase, domain 1"/>
    <property type="match status" value="1"/>
</dbReference>
<dbReference type="EMBL" id="CAJOAY010000427">
    <property type="protein sequence ID" value="CAF3662684.1"/>
    <property type="molecule type" value="Genomic_DNA"/>
</dbReference>